<proteinExistence type="inferred from homology"/>
<comment type="subcellular location">
    <subcellularLocation>
        <location evidence="1">Cell membrane</location>
        <topology evidence="1">Multi-pass membrane protein</topology>
    </subcellularLocation>
    <subcellularLocation>
        <location evidence="6">Membrane</location>
        <topology evidence="6">Multi-pass membrane protein</topology>
    </subcellularLocation>
</comment>
<keyword evidence="5 7" id="KW-0472">Membrane</keyword>
<gene>
    <name evidence="9" type="ORF">AW736_15480</name>
</gene>
<comment type="caution">
    <text evidence="9">The sequence shown here is derived from an EMBL/GenBank/DDBJ whole genome shotgun (WGS) entry which is preliminary data.</text>
</comment>
<feature type="transmembrane region" description="Helical" evidence="7">
    <location>
        <begin position="135"/>
        <end position="154"/>
    </location>
</feature>
<sequence length="196" mass="21087">MTSIDQIREIFHQIAGVLVWPVLLGLVGLAAAMLVSLGAFAREAFDRRRGRRASLGRDHAALNRAAADSHEDIELIMEAVLQSSDRRRWRSLGRLRLAVRVGPSLGLMGTLIPMADALQGLAEGNLPALASNMVTAFAATVIGLGISVTAYLVAAARESWVRADSEALAFHAEHLLREIKSADERRAACAMKGEVP</sequence>
<dbReference type="STRING" id="1184151.AW736_15480"/>
<accession>A0A178IFW2</accession>
<dbReference type="GO" id="GO:0005886">
    <property type="term" value="C:plasma membrane"/>
    <property type="evidence" value="ECO:0007669"/>
    <property type="project" value="UniProtKB-SubCell"/>
</dbReference>
<dbReference type="RefSeq" id="WP_068771220.1">
    <property type="nucleotide sequence ID" value="NZ_CP109796.1"/>
</dbReference>
<dbReference type="InterPro" id="IPR002898">
    <property type="entry name" value="MotA_ExbB_proton_chnl"/>
</dbReference>
<evidence type="ECO:0000313" key="10">
    <source>
        <dbReference type="Proteomes" id="UP000078486"/>
    </source>
</evidence>
<feature type="transmembrane region" description="Helical" evidence="7">
    <location>
        <begin position="97"/>
        <end position="115"/>
    </location>
</feature>
<keyword evidence="10" id="KW-1185">Reference proteome</keyword>
<dbReference type="PANTHER" id="PTHR30625">
    <property type="entry name" value="PROTEIN TOLQ"/>
    <property type="match status" value="1"/>
</dbReference>
<reference evidence="9 10" key="1">
    <citation type="submission" date="2016-01" db="EMBL/GenBank/DDBJ databases">
        <title>High potential of lignocellulose degradation of a new Verrucomicrobia species.</title>
        <authorList>
            <person name="Wang Y."/>
            <person name="Shi Y."/>
            <person name="Qiu Z."/>
            <person name="Liu S."/>
            <person name="Yang H."/>
        </authorList>
    </citation>
    <scope>NUCLEOTIDE SEQUENCE [LARGE SCALE GENOMIC DNA]</scope>
    <source>
        <strain evidence="9 10">TSB47</strain>
    </source>
</reference>
<evidence type="ECO:0000256" key="3">
    <source>
        <dbReference type="ARBA" id="ARBA00022692"/>
    </source>
</evidence>
<dbReference type="EMBL" id="LRRQ01000118">
    <property type="protein sequence ID" value="OAM88913.1"/>
    <property type="molecule type" value="Genomic_DNA"/>
</dbReference>
<name>A0A178IFW2_9BACT</name>
<comment type="similarity">
    <text evidence="6">Belongs to the exbB/tolQ family.</text>
</comment>
<evidence type="ECO:0000256" key="5">
    <source>
        <dbReference type="ARBA" id="ARBA00023136"/>
    </source>
</evidence>
<evidence type="ECO:0000256" key="4">
    <source>
        <dbReference type="ARBA" id="ARBA00022989"/>
    </source>
</evidence>
<keyword evidence="3 7" id="KW-0812">Transmembrane</keyword>
<keyword evidence="2" id="KW-1003">Cell membrane</keyword>
<dbReference type="AlphaFoldDB" id="A0A178IFW2"/>
<organism evidence="9 10">
    <name type="scientific">Termitidicoccus mucosus</name>
    <dbReference type="NCBI Taxonomy" id="1184151"/>
    <lineage>
        <taxon>Bacteria</taxon>
        <taxon>Pseudomonadati</taxon>
        <taxon>Verrucomicrobiota</taxon>
        <taxon>Opitutia</taxon>
        <taxon>Opitutales</taxon>
        <taxon>Opitutaceae</taxon>
        <taxon>Termitidicoccus</taxon>
    </lineage>
</organism>
<dbReference type="Pfam" id="PF01618">
    <property type="entry name" value="MotA_ExbB"/>
    <property type="match status" value="1"/>
</dbReference>
<evidence type="ECO:0000259" key="8">
    <source>
        <dbReference type="Pfam" id="PF01618"/>
    </source>
</evidence>
<evidence type="ECO:0000256" key="7">
    <source>
        <dbReference type="SAM" id="Phobius"/>
    </source>
</evidence>
<keyword evidence="6" id="KW-0813">Transport</keyword>
<evidence type="ECO:0000256" key="6">
    <source>
        <dbReference type="RuleBase" id="RU004057"/>
    </source>
</evidence>
<dbReference type="Proteomes" id="UP000078486">
    <property type="component" value="Unassembled WGS sequence"/>
</dbReference>
<keyword evidence="6" id="KW-0653">Protein transport</keyword>
<dbReference type="GO" id="GO:0017038">
    <property type="term" value="P:protein import"/>
    <property type="evidence" value="ECO:0007669"/>
    <property type="project" value="TreeGrafter"/>
</dbReference>
<keyword evidence="4 7" id="KW-1133">Transmembrane helix</keyword>
<feature type="domain" description="MotA/TolQ/ExbB proton channel" evidence="8">
    <location>
        <begin position="65"/>
        <end position="161"/>
    </location>
</feature>
<protein>
    <recommendedName>
        <fullName evidence="8">MotA/TolQ/ExbB proton channel domain-containing protein</fullName>
    </recommendedName>
</protein>
<dbReference type="PANTHER" id="PTHR30625:SF3">
    <property type="entry name" value="TOL-PAL SYSTEM PROTEIN TOLQ"/>
    <property type="match status" value="1"/>
</dbReference>
<evidence type="ECO:0000313" key="9">
    <source>
        <dbReference type="EMBL" id="OAM88913.1"/>
    </source>
</evidence>
<evidence type="ECO:0000256" key="2">
    <source>
        <dbReference type="ARBA" id="ARBA00022475"/>
    </source>
</evidence>
<evidence type="ECO:0000256" key="1">
    <source>
        <dbReference type="ARBA" id="ARBA00004651"/>
    </source>
</evidence>
<feature type="transmembrane region" description="Helical" evidence="7">
    <location>
        <begin position="18"/>
        <end position="41"/>
    </location>
</feature>
<dbReference type="InterPro" id="IPR050790">
    <property type="entry name" value="ExbB/TolQ_transport"/>
</dbReference>